<organism evidence="2 3">
    <name type="scientific">Ziziphus jujuba var. spinosa</name>
    <dbReference type="NCBI Taxonomy" id="714518"/>
    <lineage>
        <taxon>Eukaryota</taxon>
        <taxon>Viridiplantae</taxon>
        <taxon>Streptophyta</taxon>
        <taxon>Embryophyta</taxon>
        <taxon>Tracheophyta</taxon>
        <taxon>Spermatophyta</taxon>
        <taxon>Magnoliopsida</taxon>
        <taxon>eudicotyledons</taxon>
        <taxon>Gunneridae</taxon>
        <taxon>Pentapetalae</taxon>
        <taxon>rosids</taxon>
        <taxon>fabids</taxon>
        <taxon>Rosales</taxon>
        <taxon>Rhamnaceae</taxon>
        <taxon>Paliureae</taxon>
        <taxon>Ziziphus</taxon>
    </lineage>
</organism>
<evidence type="ECO:0000313" key="3">
    <source>
        <dbReference type="Proteomes" id="UP000813462"/>
    </source>
</evidence>
<evidence type="ECO:0000313" key="2">
    <source>
        <dbReference type="EMBL" id="KAH7536947.1"/>
    </source>
</evidence>
<evidence type="ECO:0000256" key="1">
    <source>
        <dbReference type="SAM" id="MobiDB-lite"/>
    </source>
</evidence>
<proteinExistence type="predicted"/>
<dbReference type="EMBL" id="JAEACU010000003">
    <property type="protein sequence ID" value="KAH7536947.1"/>
    <property type="molecule type" value="Genomic_DNA"/>
</dbReference>
<feature type="region of interest" description="Disordered" evidence="1">
    <location>
        <begin position="205"/>
        <end position="225"/>
    </location>
</feature>
<name>A0A978VN22_ZIZJJ</name>
<accession>A0A978VN22</accession>
<comment type="caution">
    <text evidence="2">The sequence shown here is derived from an EMBL/GenBank/DDBJ whole genome shotgun (WGS) entry which is preliminary data.</text>
</comment>
<dbReference type="Proteomes" id="UP000813462">
    <property type="component" value="Unassembled WGS sequence"/>
</dbReference>
<gene>
    <name evidence="2" type="ORF">FEM48_Zijuj03G0040200</name>
</gene>
<protein>
    <submittedName>
        <fullName evidence="2">Uncharacterized protein</fullName>
    </submittedName>
</protein>
<sequence length="225" mass="25545">MEIMNQKVEEIVHPSNGHTLLFAIDKQFNHGEHCSGCCEVLLSFKDHYYCPKGKSSAGKPNSGFSTTAIMMSSSSAENHLLRPEKSCGALHVEIKDAFVLHHIQCPFNLDLRCAYLKPSAKHDHHKHLLAYFKKLYLDDESTSEEIVSSPKKIGDNPKMAGEDIMKATSNEIISAEHTILLHLDKEVMSFPEKVKSLKKKLKELEEREQNAESVLRELEDKFNRK</sequence>
<reference evidence="2" key="1">
    <citation type="journal article" date="2021" name="Front. Plant Sci.">
        <title>Chromosome-Scale Genome Assembly for Chinese Sour Jujube and Insights Into Its Genome Evolution and Domestication Signature.</title>
        <authorList>
            <person name="Shen L.-Y."/>
            <person name="Luo H."/>
            <person name="Wang X.-L."/>
            <person name="Wang X.-M."/>
            <person name="Qiu X.-J."/>
            <person name="Liu H."/>
            <person name="Zhou S.-S."/>
            <person name="Jia K.-H."/>
            <person name="Nie S."/>
            <person name="Bao Y.-T."/>
            <person name="Zhang R.-G."/>
            <person name="Yun Q.-Z."/>
            <person name="Chai Y.-H."/>
            <person name="Lu J.-Y."/>
            <person name="Li Y."/>
            <person name="Zhao S.-W."/>
            <person name="Mao J.-F."/>
            <person name="Jia S.-G."/>
            <person name="Mao Y.-M."/>
        </authorList>
    </citation>
    <scope>NUCLEOTIDE SEQUENCE</scope>
    <source>
        <strain evidence="2">AT0</strain>
        <tissue evidence="2">Leaf</tissue>
    </source>
</reference>
<dbReference type="AlphaFoldDB" id="A0A978VN22"/>